<dbReference type="EC" id="6.3.5.4" evidence="5"/>
<dbReference type="EMBL" id="CP046457">
    <property type="protein sequence ID" value="QGU00827.1"/>
    <property type="molecule type" value="Genomic_DNA"/>
</dbReference>
<keyword evidence="3" id="KW-0067">ATP-binding</keyword>
<dbReference type="RefSeq" id="WP_156204574.1">
    <property type="nucleotide sequence ID" value="NZ_CP046457.1"/>
</dbReference>
<dbReference type="PANTHER" id="PTHR11772:SF2">
    <property type="entry name" value="ASPARAGINE SYNTHETASE [GLUTAMINE-HYDROLYZING]"/>
    <property type="match status" value="1"/>
</dbReference>
<dbReference type="InterPro" id="IPR001962">
    <property type="entry name" value="Asn_synthase"/>
</dbReference>
<dbReference type="KEGG" id="salq:SYNTR_2233"/>
<evidence type="ECO:0000313" key="5">
    <source>
        <dbReference type="EMBL" id="QGU00827.1"/>
    </source>
</evidence>
<dbReference type="InterPro" id="IPR050795">
    <property type="entry name" value="Asn_Synthetase"/>
</dbReference>
<dbReference type="Gene3D" id="3.40.50.620">
    <property type="entry name" value="HUPs"/>
    <property type="match status" value="1"/>
</dbReference>
<reference evidence="6" key="1">
    <citation type="journal article" date="2019" name="Microbiology">
        <title>Complete Genome Sequence of an Uncultured Bacterium of the Candidate Phylum Bipolaricaulota.</title>
        <authorList>
            <person name="Kadnikov V.V."/>
            <person name="Mardanov A.V."/>
            <person name="Beletsky A.V."/>
            <person name="Frank Y.A."/>
            <person name="Karnachuk O.V."/>
            <person name="Ravin N.V."/>
        </authorList>
    </citation>
    <scope>NUCLEOTIDE SEQUENCE [LARGE SCALE GENOMIC DNA]</scope>
</reference>
<evidence type="ECO:0000256" key="2">
    <source>
        <dbReference type="ARBA" id="ARBA00022741"/>
    </source>
</evidence>
<keyword evidence="6" id="KW-1185">Reference proteome</keyword>
<evidence type="ECO:0000256" key="1">
    <source>
        <dbReference type="ARBA" id="ARBA00022598"/>
    </source>
</evidence>
<protein>
    <submittedName>
        <fullName evidence="5">Asparagine synthetase [glutamine-hydrolyzing]</fullName>
        <ecNumber evidence="5">6.3.5.4</ecNumber>
    </submittedName>
</protein>
<dbReference type="OrthoDB" id="9763290at2"/>
<evidence type="ECO:0000259" key="4">
    <source>
        <dbReference type="PROSITE" id="PS51278"/>
    </source>
</evidence>
<organism evidence="5 6">
    <name type="scientific">Candidatus Syntrophocurvum alkaliphilum</name>
    <dbReference type="NCBI Taxonomy" id="2293317"/>
    <lineage>
        <taxon>Bacteria</taxon>
        <taxon>Bacillati</taxon>
        <taxon>Bacillota</taxon>
        <taxon>Clostridia</taxon>
        <taxon>Eubacteriales</taxon>
        <taxon>Syntrophomonadaceae</taxon>
        <taxon>Candidatus Syntrophocurvum</taxon>
    </lineage>
</organism>
<keyword evidence="2" id="KW-0547">Nucleotide-binding</keyword>
<dbReference type="PROSITE" id="PS51278">
    <property type="entry name" value="GATASE_TYPE_2"/>
    <property type="match status" value="1"/>
</dbReference>
<accession>A0A6I6DM49</accession>
<dbReference type="SUPFAM" id="SSF52402">
    <property type="entry name" value="Adenine nucleotide alpha hydrolases-like"/>
    <property type="match status" value="1"/>
</dbReference>
<evidence type="ECO:0000313" key="6">
    <source>
        <dbReference type="Proteomes" id="UP000426444"/>
    </source>
</evidence>
<gene>
    <name evidence="5" type="ORF">SYNTR_2233</name>
</gene>
<evidence type="ECO:0000256" key="3">
    <source>
        <dbReference type="ARBA" id="ARBA00022840"/>
    </source>
</evidence>
<dbReference type="CDD" id="cd01991">
    <property type="entry name" value="Asn_synthase_B_C"/>
    <property type="match status" value="1"/>
</dbReference>
<sequence length="476" mass="54882">MSGFFVAKGNVAKYISKETITKLKHRGHKAGLYFFNNDEIALGMVGSNNNDYFNDGKSFISLDGNTYFNNNNNGNMIQDILKTYQQNGTDFIKELNGSFAFCIYDNKDLLLARDRYGIKPLYWGQKNDSIFFASEIKSLVGNCENIRPFPPGYMYYNNKLRSFVDDEEDSTASFDLNTLECSTQIRNLLQTAIKRSVDNKDNIGVFLSGGLDSSIIAALVNNVQPSYKSISVGFENADDLFYARSLAKHLDIEHFEYIYTIEEIFDILPQVIYHLESFDWSLVRSSIANYFASKLACENNIEFVLMGEGADELFGGYEYLKNKNRNEQIDELDLLLKTSHSMGFQRVDRMTSAFGLDVDLPFMDYELIDFSNLIPIEWKINNEGIEKWILREAFINLLPNNILFRQKEEFSKGSGTADIMSEIISAHISDEEFDKNRTISENLRLVSKEELYYYRIFKDFYPDQNLAEVVGRWKPW</sequence>
<name>A0A6I6DM49_9FIRM</name>
<dbReference type="GO" id="GO:0004066">
    <property type="term" value="F:asparagine synthase (glutamine-hydrolyzing) activity"/>
    <property type="evidence" value="ECO:0007669"/>
    <property type="project" value="UniProtKB-EC"/>
</dbReference>
<dbReference type="PANTHER" id="PTHR11772">
    <property type="entry name" value="ASPARAGINE SYNTHETASE"/>
    <property type="match status" value="1"/>
</dbReference>
<dbReference type="InterPro" id="IPR014729">
    <property type="entry name" value="Rossmann-like_a/b/a_fold"/>
</dbReference>
<dbReference type="Pfam" id="PF13537">
    <property type="entry name" value="GATase_7"/>
    <property type="match status" value="1"/>
</dbReference>
<dbReference type="GO" id="GO:0006529">
    <property type="term" value="P:asparagine biosynthetic process"/>
    <property type="evidence" value="ECO:0007669"/>
    <property type="project" value="InterPro"/>
</dbReference>
<dbReference type="AlphaFoldDB" id="A0A6I6DM49"/>
<dbReference type="Proteomes" id="UP000426444">
    <property type="component" value="Chromosome"/>
</dbReference>
<dbReference type="InterPro" id="IPR029055">
    <property type="entry name" value="Ntn_hydrolases_N"/>
</dbReference>
<keyword evidence="1 5" id="KW-0436">Ligase</keyword>
<proteinExistence type="predicted"/>
<dbReference type="Gene3D" id="3.60.20.10">
    <property type="entry name" value="Glutamine Phosphoribosylpyrophosphate, subunit 1, domain 1"/>
    <property type="match status" value="1"/>
</dbReference>
<feature type="domain" description="Glutamine amidotransferase type-2" evidence="4">
    <location>
        <begin position="1"/>
        <end position="160"/>
    </location>
</feature>
<dbReference type="InterPro" id="IPR017932">
    <property type="entry name" value="GATase_2_dom"/>
</dbReference>
<dbReference type="GO" id="GO:0005829">
    <property type="term" value="C:cytosol"/>
    <property type="evidence" value="ECO:0007669"/>
    <property type="project" value="TreeGrafter"/>
</dbReference>
<dbReference type="SUPFAM" id="SSF56235">
    <property type="entry name" value="N-terminal nucleophile aminohydrolases (Ntn hydrolases)"/>
    <property type="match status" value="1"/>
</dbReference>
<dbReference type="Pfam" id="PF00733">
    <property type="entry name" value="Asn_synthase"/>
    <property type="match status" value="2"/>
</dbReference>
<dbReference type="GO" id="GO:0005524">
    <property type="term" value="F:ATP binding"/>
    <property type="evidence" value="ECO:0007669"/>
    <property type="project" value="UniProtKB-KW"/>
</dbReference>